<dbReference type="InterPro" id="IPR011701">
    <property type="entry name" value="MFS"/>
</dbReference>
<reference evidence="9 10" key="1">
    <citation type="journal article" date="2019" name="Mol. Biol. Evol.">
        <title>Blast fungal genomes show frequent chromosomal changes, gene gains and losses, and effector gene turnover.</title>
        <authorList>
            <person name="Gomez Luciano L.B."/>
            <person name="Jason Tsai I."/>
            <person name="Chuma I."/>
            <person name="Tosa Y."/>
            <person name="Chen Y.H."/>
            <person name="Li J.Y."/>
            <person name="Li M.Y."/>
            <person name="Jade Lu M.Y."/>
            <person name="Nakayashiki H."/>
            <person name="Li W.H."/>
        </authorList>
    </citation>
    <scope>NUCLEOTIDE SEQUENCE [LARGE SCALE GENOMIC DNA]</scope>
    <source>
        <strain evidence="9 10">NI907</strain>
    </source>
</reference>
<organism evidence="9 10">
    <name type="scientific">Pyricularia grisea</name>
    <name type="common">Crabgrass-specific blast fungus</name>
    <name type="synonym">Magnaporthe grisea</name>
    <dbReference type="NCBI Taxonomy" id="148305"/>
    <lineage>
        <taxon>Eukaryota</taxon>
        <taxon>Fungi</taxon>
        <taxon>Dikarya</taxon>
        <taxon>Ascomycota</taxon>
        <taxon>Pezizomycotina</taxon>
        <taxon>Sordariomycetes</taxon>
        <taxon>Sordariomycetidae</taxon>
        <taxon>Magnaporthales</taxon>
        <taxon>Pyriculariaceae</taxon>
        <taxon>Pyricularia</taxon>
    </lineage>
</organism>
<feature type="transmembrane region" description="Helical" evidence="7">
    <location>
        <begin position="226"/>
        <end position="246"/>
    </location>
</feature>
<reference evidence="10" key="3">
    <citation type="submission" date="2025-08" db="UniProtKB">
        <authorList>
            <consortium name="RefSeq"/>
        </authorList>
    </citation>
    <scope>IDENTIFICATION</scope>
    <source>
        <strain evidence="10">NI907</strain>
    </source>
</reference>
<evidence type="ECO:0000256" key="6">
    <source>
        <dbReference type="SAM" id="MobiDB-lite"/>
    </source>
</evidence>
<keyword evidence="9" id="KW-1185">Reference proteome</keyword>
<dbReference type="GO" id="GO:0016020">
    <property type="term" value="C:membrane"/>
    <property type="evidence" value="ECO:0007669"/>
    <property type="project" value="UniProtKB-SubCell"/>
</dbReference>
<proteinExistence type="predicted"/>
<dbReference type="OrthoDB" id="2985014at2759"/>
<dbReference type="InterPro" id="IPR036259">
    <property type="entry name" value="MFS_trans_sf"/>
</dbReference>
<dbReference type="FunFam" id="1.20.1250.20:FF:000188">
    <property type="entry name" value="MFS general substrate transporter"/>
    <property type="match status" value="1"/>
</dbReference>
<feature type="transmembrane region" description="Helical" evidence="7">
    <location>
        <begin position="390"/>
        <end position="410"/>
    </location>
</feature>
<comment type="subcellular location">
    <subcellularLocation>
        <location evidence="1">Membrane</location>
        <topology evidence="1">Multi-pass membrane protein</topology>
    </subcellularLocation>
</comment>
<feature type="region of interest" description="Disordered" evidence="6">
    <location>
        <begin position="487"/>
        <end position="508"/>
    </location>
</feature>
<name>A0A6P8B496_PYRGI</name>
<keyword evidence="4 7" id="KW-1133">Transmembrane helix</keyword>
<dbReference type="InterPro" id="IPR020846">
    <property type="entry name" value="MFS_dom"/>
</dbReference>
<keyword evidence="5 7" id="KW-0472">Membrane</keyword>
<dbReference type="GeneID" id="41960657"/>
<reference evidence="10" key="2">
    <citation type="submission" date="2019-10" db="EMBL/GenBank/DDBJ databases">
        <authorList>
            <consortium name="NCBI Genome Project"/>
        </authorList>
    </citation>
    <scope>NUCLEOTIDE SEQUENCE</scope>
    <source>
        <strain evidence="10">NI907</strain>
    </source>
</reference>
<feature type="transmembrane region" description="Helical" evidence="7">
    <location>
        <begin position="105"/>
        <end position="124"/>
    </location>
</feature>
<feature type="transmembrane region" description="Helical" evidence="7">
    <location>
        <begin position="455"/>
        <end position="478"/>
    </location>
</feature>
<feature type="compositionally biased region" description="Basic and acidic residues" evidence="6">
    <location>
        <begin position="1"/>
        <end position="11"/>
    </location>
</feature>
<dbReference type="PROSITE" id="PS50850">
    <property type="entry name" value="MFS"/>
    <property type="match status" value="1"/>
</dbReference>
<evidence type="ECO:0000256" key="7">
    <source>
        <dbReference type="SAM" id="Phobius"/>
    </source>
</evidence>
<evidence type="ECO:0000256" key="5">
    <source>
        <dbReference type="ARBA" id="ARBA00023136"/>
    </source>
</evidence>
<evidence type="ECO:0000259" key="8">
    <source>
        <dbReference type="PROSITE" id="PS50850"/>
    </source>
</evidence>
<keyword evidence="3 7" id="KW-0812">Transmembrane</keyword>
<feature type="transmembrane region" description="Helical" evidence="7">
    <location>
        <begin position="358"/>
        <end position="378"/>
    </location>
</feature>
<dbReference type="AlphaFoldDB" id="A0A6P8B496"/>
<dbReference type="GO" id="GO:0022857">
    <property type="term" value="F:transmembrane transporter activity"/>
    <property type="evidence" value="ECO:0007669"/>
    <property type="project" value="InterPro"/>
</dbReference>
<dbReference type="Pfam" id="PF07690">
    <property type="entry name" value="MFS_1"/>
    <property type="match status" value="1"/>
</dbReference>
<dbReference type="KEGG" id="pgri:PgNI_05717"/>
<gene>
    <name evidence="10" type="ORF">PgNI_05717</name>
</gene>
<feature type="transmembrane region" description="Helical" evidence="7">
    <location>
        <begin position="331"/>
        <end position="351"/>
    </location>
</feature>
<evidence type="ECO:0000256" key="4">
    <source>
        <dbReference type="ARBA" id="ARBA00022989"/>
    </source>
</evidence>
<dbReference type="SUPFAM" id="SSF103473">
    <property type="entry name" value="MFS general substrate transporter"/>
    <property type="match status" value="1"/>
</dbReference>
<evidence type="ECO:0000313" key="10">
    <source>
        <dbReference type="RefSeq" id="XP_030982041.1"/>
    </source>
</evidence>
<keyword evidence="2" id="KW-0813">Transport</keyword>
<dbReference type="PANTHER" id="PTHR43791">
    <property type="entry name" value="PERMEASE-RELATED"/>
    <property type="match status" value="1"/>
</dbReference>
<evidence type="ECO:0000256" key="3">
    <source>
        <dbReference type="ARBA" id="ARBA00022692"/>
    </source>
</evidence>
<sequence>MATVSDPRELSKPPQTEEADMEKDTIASGKAGSINDADVIPNAASGPFNIDKQSERALVWKLDLRLLPVLSIMYLFNSLDKSNLGNAKTNGLEKSLGLEGNQYNILLSVFFIPYVLTAPFLGIAGKKFGPSRVLPIMMFCFGTVTLLVVVCHNFGGLFALRWFLGMSESAFFPLVIYYQTMFYRRGELARRLAIFYAAQSIASAFGGLLSFGVFQIKGGPLESWRYLFLIEGSCTILFSIFAFWYLPRSAGEARFLNPDERQLAYHRIQMDSSSVVNEELNIRDSLKIFKHWTSWLILAIQMCLGVPLQSVQLFLPQIVQRLGFGAAKTNLYTVAPNVTGAVMLLVLAFASDYTRLRFPFVALGFLFTFIGMVIYAGLDDVVGSQQMVAYFASFMMTWGTSAPSVLLDVLYNNNIAHEGRRVVLTSVAVPVANMMGVVSSNIFLNKDAPKYLPALITTAAFGGLGGILTIVLGLYMIWDNKRRDEAQGVNVRPQDVPTEKLRDGPDSPDFRWCL</sequence>
<evidence type="ECO:0000313" key="9">
    <source>
        <dbReference type="Proteomes" id="UP000515153"/>
    </source>
</evidence>
<feature type="region of interest" description="Disordered" evidence="6">
    <location>
        <begin position="1"/>
        <end position="24"/>
    </location>
</feature>
<dbReference type="PANTHER" id="PTHR43791:SF50">
    <property type="entry name" value="TRANSPORTER, PUTATIVE (AFU_ORTHOLOGUE AFUA_2G00840)-RELATED"/>
    <property type="match status" value="1"/>
</dbReference>
<dbReference type="Gene3D" id="1.20.1250.20">
    <property type="entry name" value="MFS general substrate transporter like domains"/>
    <property type="match status" value="2"/>
</dbReference>
<accession>A0A6P8B496</accession>
<dbReference type="FunFam" id="1.20.1250.20:FF:000013">
    <property type="entry name" value="MFS general substrate transporter"/>
    <property type="match status" value="1"/>
</dbReference>
<evidence type="ECO:0000256" key="1">
    <source>
        <dbReference type="ARBA" id="ARBA00004141"/>
    </source>
</evidence>
<feature type="transmembrane region" description="Helical" evidence="7">
    <location>
        <begin position="136"/>
        <end position="155"/>
    </location>
</feature>
<evidence type="ECO:0000256" key="2">
    <source>
        <dbReference type="ARBA" id="ARBA00022448"/>
    </source>
</evidence>
<protein>
    <recommendedName>
        <fullName evidence="8">Major facilitator superfamily (MFS) profile domain-containing protein</fullName>
    </recommendedName>
</protein>
<feature type="transmembrane region" description="Helical" evidence="7">
    <location>
        <begin position="192"/>
        <end position="214"/>
    </location>
</feature>
<feature type="transmembrane region" description="Helical" evidence="7">
    <location>
        <begin position="422"/>
        <end position="443"/>
    </location>
</feature>
<dbReference type="Proteomes" id="UP000515153">
    <property type="component" value="Chromosome I"/>
</dbReference>
<feature type="compositionally biased region" description="Basic and acidic residues" evidence="6">
    <location>
        <begin position="497"/>
        <end position="508"/>
    </location>
</feature>
<feature type="domain" description="Major facilitator superfamily (MFS) profile" evidence="8">
    <location>
        <begin position="66"/>
        <end position="483"/>
    </location>
</feature>
<dbReference type="RefSeq" id="XP_030982041.1">
    <property type="nucleotide sequence ID" value="XM_031125748.1"/>
</dbReference>
<feature type="transmembrane region" description="Helical" evidence="7">
    <location>
        <begin position="292"/>
        <end position="311"/>
    </location>
</feature>